<dbReference type="GO" id="GO:0003700">
    <property type="term" value="F:DNA-binding transcription factor activity"/>
    <property type="evidence" value="ECO:0007669"/>
    <property type="project" value="InterPro"/>
</dbReference>
<evidence type="ECO:0000259" key="4">
    <source>
        <dbReference type="PROSITE" id="PS50949"/>
    </source>
</evidence>
<protein>
    <submittedName>
        <fullName evidence="5">Transcriptional regulator, gntr family</fullName>
    </submittedName>
</protein>
<keyword evidence="2" id="KW-0238">DNA-binding</keyword>
<dbReference type="PROSITE" id="PS50949">
    <property type="entry name" value="HTH_GNTR"/>
    <property type="match status" value="1"/>
</dbReference>
<evidence type="ECO:0000256" key="3">
    <source>
        <dbReference type="ARBA" id="ARBA00023163"/>
    </source>
</evidence>
<dbReference type="InterPro" id="IPR036390">
    <property type="entry name" value="WH_DNA-bd_sf"/>
</dbReference>
<evidence type="ECO:0000313" key="5">
    <source>
        <dbReference type="EMBL" id="KUG03414.1"/>
    </source>
</evidence>
<dbReference type="Pfam" id="PF00392">
    <property type="entry name" value="GntR"/>
    <property type="match status" value="1"/>
</dbReference>
<dbReference type="EMBL" id="LNQE01001882">
    <property type="protein sequence ID" value="KUG03414.1"/>
    <property type="molecule type" value="Genomic_DNA"/>
</dbReference>
<dbReference type="AlphaFoldDB" id="A0A0W8E4U5"/>
<keyword evidence="3" id="KW-0804">Transcription</keyword>
<dbReference type="CDD" id="cd07377">
    <property type="entry name" value="WHTH_GntR"/>
    <property type="match status" value="1"/>
</dbReference>
<name>A0A0W8E4U5_9ZZZZ</name>
<gene>
    <name evidence="5" type="ORF">ASZ90_019202</name>
</gene>
<evidence type="ECO:0000256" key="1">
    <source>
        <dbReference type="ARBA" id="ARBA00023015"/>
    </source>
</evidence>
<dbReference type="InterPro" id="IPR036388">
    <property type="entry name" value="WH-like_DNA-bd_sf"/>
</dbReference>
<dbReference type="SUPFAM" id="SSF46785">
    <property type="entry name" value="Winged helix' DNA-binding domain"/>
    <property type="match status" value="1"/>
</dbReference>
<reference evidence="5" key="1">
    <citation type="journal article" date="2015" name="Proc. Natl. Acad. Sci. U.S.A.">
        <title>Networks of energetic and metabolic interactions define dynamics in microbial communities.</title>
        <authorList>
            <person name="Embree M."/>
            <person name="Liu J.K."/>
            <person name="Al-Bassam M.M."/>
            <person name="Zengler K."/>
        </authorList>
    </citation>
    <scope>NUCLEOTIDE SEQUENCE</scope>
</reference>
<organism evidence="5">
    <name type="scientific">hydrocarbon metagenome</name>
    <dbReference type="NCBI Taxonomy" id="938273"/>
    <lineage>
        <taxon>unclassified sequences</taxon>
        <taxon>metagenomes</taxon>
        <taxon>ecological metagenomes</taxon>
    </lineage>
</organism>
<keyword evidence="1" id="KW-0805">Transcription regulation</keyword>
<dbReference type="SMART" id="SM00345">
    <property type="entry name" value="HTH_GNTR"/>
    <property type="match status" value="1"/>
</dbReference>
<proteinExistence type="predicted"/>
<comment type="caution">
    <text evidence="5">The sequence shown here is derived from an EMBL/GenBank/DDBJ whole genome shotgun (WGS) entry which is preliminary data.</text>
</comment>
<accession>A0A0W8E4U5</accession>
<evidence type="ECO:0000256" key="2">
    <source>
        <dbReference type="ARBA" id="ARBA00023125"/>
    </source>
</evidence>
<feature type="domain" description="HTH gntR-type" evidence="4">
    <location>
        <begin position="12"/>
        <end position="80"/>
    </location>
</feature>
<dbReference type="Gene3D" id="1.10.10.10">
    <property type="entry name" value="Winged helix-like DNA-binding domain superfamily/Winged helix DNA-binding domain"/>
    <property type="match status" value="1"/>
</dbReference>
<dbReference type="PANTHER" id="PTHR38445">
    <property type="entry name" value="HTH-TYPE TRANSCRIPTIONAL REPRESSOR YTRA"/>
    <property type="match status" value="1"/>
</dbReference>
<dbReference type="InterPro" id="IPR000524">
    <property type="entry name" value="Tscrpt_reg_HTH_GntR"/>
</dbReference>
<sequence length="131" mass="14739">MLWFKIDYHSGQPVYQQILANFKSGIISGNLKANDPVPSIRELARMLNVNPNTAARAYRELENEGLIYSRTGIGSFIAPAEPHSLEEKALVAVYPELKRVIQLSRTFNLPKKTLNKLFSSTLDEIYGGDEE</sequence>
<dbReference type="GO" id="GO:0003677">
    <property type="term" value="F:DNA binding"/>
    <property type="evidence" value="ECO:0007669"/>
    <property type="project" value="UniProtKB-KW"/>
</dbReference>
<dbReference type="PANTHER" id="PTHR38445:SF9">
    <property type="entry name" value="HTH-TYPE TRANSCRIPTIONAL REPRESSOR YTRA"/>
    <property type="match status" value="1"/>
</dbReference>